<dbReference type="InterPro" id="IPR042119">
    <property type="entry name" value="QueA_dom2"/>
</dbReference>
<dbReference type="HAMAP" id="MF_00113">
    <property type="entry name" value="QueA"/>
    <property type="match status" value="1"/>
</dbReference>
<protein>
    <recommendedName>
        <fullName evidence="11 13">S-adenosylmethionine:tRNA ribosyltransferase-isomerase</fullName>
        <ecNumber evidence="10 13">2.4.99.17</ecNumber>
    </recommendedName>
    <alternativeName>
        <fullName evidence="12 13">Queuosine biosynthesis protein QueA</fullName>
    </alternativeName>
</protein>
<dbReference type="Gene3D" id="2.40.10.240">
    <property type="entry name" value="QueA-like"/>
    <property type="match status" value="1"/>
</dbReference>
<keyword evidence="5 13" id="KW-0808">Transferase</keyword>
<dbReference type="Pfam" id="PF02547">
    <property type="entry name" value="Queuosine_synth"/>
    <property type="match status" value="1"/>
</dbReference>
<organism evidence="14 15">
    <name type="scientific">Pseudogracilibacillus auburnensis</name>
    <dbReference type="NCBI Taxonomy" id="1494959"/>
    <lineage>
        <taxon>Bacteria</taxon>
        <taxon>Bacillati</taxon>
        <taxon>Bacillota</taxon>
        <taxon>Bacilli</taxon>
        <taxon>Bacillales</taxon>
        <taxon>Bacillaceae</taxon>
        <taxon>Pseudogracilibacillus</taxon>
    </lineage>
</organism>
<dbReference type="RefSeq" id="WP_110395504.1">
    <property type="nucleotide sequence ID" value="NZ_JADIJL010000012.1"/>
</dbReference>
<keyword evidence="15" id="KW-1185">Reference proteome</keyword>
<evidence type="ECO:0000256" key="3">
    <source>
        <dbReference type="ARBA" id="ARBA00011245"/>
    </source>
</evidence>
<dbReference type="PANTHER" id="PTHR30307:SF0">
    <property type="entry name" value="S-ADENOSYLMETHIONINE:TRNA RIBOSYLTRANSFERASE-ISOMERASE"/>
    <property type="match status" value="1"/>
</dbReference>
<proteinExistence type="inferred from homology"/>
<comment type="pathway">
    <text evidence="2 13">tRNA modification; tRNA-queuosine biosynthesis.</text>
</comment>
<reference evidence="14 15" key="1">
    <citation type="submission" date="2018-05" db="EMBL/GenBank/DDBJ databases">
        <title>Genomic Encyclopedia of Type Strains, Phase IV (KMG-IV): sequencing the most valuable type-strain genomes for metagenomic binning, comparative biology and taxonomic classification.</title>
        <authorList>
            <person name="Goeker M."/>
        </authorList>
    </citation>
    <scope>NUCLEOTIDE SEQUENCE [LARGE SCALE GENOMIC DNA]</scope>
    <source>
        <strain evidence="14 15">DSM 28556</strain>
    </source>
</reference>
<evidence type="ECO:0000256" key="7">
    <source>
        <dbReference type="ARBA" id="ARBA00022785"/>
    </source>
</evidence>
<evidence type="ECO:0000256" key="9">
    <source>
        <dbReference type="ARBA" id="ARBA00061210"/>
    </source>
</evidence>
<accession>A0A2V3VXD8</accession>
<evidence type="ECO:0000256" key="4">
    <source>
        <dbReference type="ARBA" id="ARBA00022490"/>
    </source>
</evidence>
<dbReference type="FunFam" id="2.40.10.240:FF:000002">
    <property type="entry name" value="S-adenosylmethionine:tRNA ribosyltransferase-isomerase"/>
    <property type="match status" value="1"/>
</dbReference>
<dbReference type="GO" id="GO:0005737">
    <property type="term" value="C:cytoplasm"/>
    <property type="evidence" value="ECO:0007669"/>
    <property type="project" value="UniProtKB-SubCell"/>
</dbReference>
<keyword evidence="14" id="KW-0413">Isomerase</keyword>
<dbReference type="GO" id="GO:0051075">
    <property type="term" value="F:S-adenosylmethionine:tRNA ribosyltransferase-isomerase activity"/>
    <property type="evidence" value="ECO:0007669"/>
    <property type="project" value="UniProtKB-EC"/>
</dbReference>
<dbReference type="NCBIfam" id="TIGR00113">
    <property type="entry name" value="queA"/>
    <property type="match status" value="1"/>
</dbReference>
<evidence type="ECO:0000256" key="6">
    <source>
        <dbReference type="ARBA" id="ARBA00022691"/>
    </source>
</evidence>
<dbReference type="EC" id="2.4.99.17" evidence="10 13"/>
<dbReference type="UniPathway" id="UPA00392"/>
<dbReference type="InterPro" id="IPR003699">
    <property type="entry name" value="QueA"/>
</dbReference>
<evidence type="ECO:0000313" key="15">
    <source>
        <dbReference type="Proteomes" id="UP000247978"/>
    </source>
</evidence>
<evidence type="ECO:0000256" key="5">
    <source>
        <dbReference type="ARBA" id="ARBA00022679"/>
    </source>
</evidence>
<keyword evidence="4 13" id="KW-0963">Cytoplasm</keyword>
<dbReference type="EMBL" id="QJJQ01000007">
    <property type="protein sequence ID" value="PXW86602.1"/>
    <property type="molecule type" value="Genomic_DNA"/>
</dbReference>
<evidence type="ECO:0000256" key="12">
    <source>
        <dbReference type="ARBA" id="ARBA00076160"/>
    </source>
</evidence>
<comment type="subcellular location">
    <subcellularLocation>
        <location evidence="1 13">Cytoplasm</location>
    </subcellularLocation>
</comment>
<name>A0A2V3VXD8_9BACI</name>
<dbReference type="FunFam" id="3.40.1780.10:FF:000001">
    <property type="entry name" value="S-adenosylmethionine:tRNA ribosyltransferase-isomerase"/>
    <property type="match status" value="1"/>
</dbReference>
<evidence type="ECO:0000256" key="1">
    <source>
        <dbReference type="ARBA" id="ARBA00004496"/>
    </source>
</evidence>
<evidence type="ECO:0000256" key="10">
    <source>
        <dbReference type="ARBA" id="ARBA00066503"/>
    </source>
</evidence>
<dbReference type="Gene3D" id="3.40.1780.10">
    <property type="entry name" value="QueA-like"/>
    <property type="match status" value="1"/>
</dbReference>
<evidence type="ECO:0000256" key="2">
    <source>
        <dbReference type="ARBA" id="ARBA00004691"/>
    </source>
</evidence>
<keyword evidence="6 13" id="KW-0949">S-adenosyl-L-methionine</keyword>
<keyword evidence="7 13" id="KW-0671">Queuosine biosynthesis</keyword>
<dbReference type="OrthoDB" id="9805933at2"/>
<dbReference type="PANTHER" id="PTHR30307">
    <property type="entry name" value="S-ADENOSYLMETHIONINE:TRNA RIBOSYLTRANSFERASE-ISOMERASE"/>
    <property type="match status" value="1"/>
</dbReference>
<sequence>MDMEQYNYHLPNELIAQTPLKDRTSSKLLLLQKGTNKISHDVFSNIGNYVKKGDCIVLNNSRVIPVRLFGSKTDTNAKIEMLLLHEIDNNVWEALVKPARKVKKGTEIMFGEGQLVATCIEEKDEGARLLQLSFDGILLEVLEELGEMPLPPYIKEQLTDQERYQTVYAKEEGSAAAPTAGLHFTTELLSHLEQLGVQIVYITLHVGLGTFRPVTAEHIEEHQMHAEYYSLSKEAAQTLNEVKANNGRIIAVGTTSTRVLETVAKANNGLFKASNGWTDIYIYPPYEFTAIDGLITNFHLPKSTLLLLISAFAGKDAIFNAYEEAIKREYRFFSFGDAMFILPDKKA</sequence>
<comment type="catalytic activity">
    <reaction evidence="8 13">
        <text>7-aminomethyl-7-carbaguanosine(34) in tRNA + S-adenosyl-L-methionine = epoxyqueuosine(34) in tRNA + adenine + L-methionine + 2 H(+)</text>
        <dbReference type="Rhea" id="RHEA:32155"/>
        <dbReference type="Rhea" id="RHEA-COMP:10342"/>
        <dbReference type="Rhea" id="RHEA-COMP:18582"/>
        <dbReference type="ChEBI" id="CHEBI:15378"/>
        <dbReference type="ChEBI" id="CHEBI:16708"/>
        <dbReference type="ChEBI" id="CHEBI:57844"/>
        <dbReference type="ChEBI" id="CHEBI:59789"/>
        <dbReference type="ChEBI" id="CHEBI:82833"/>
        <dbReference type="ChEBI" id="CHEBI:194443"/>
        <dbReference type="EC" id="2.4.99.17"/>
    </reaction>
</comment>
<evidence type="ECO:0000256" key="8">
    <source>
        <dbReference type="ARBA" id="ARBA00052751"/>
    </source>
</evidence>
<comment type="subunit">
    <text evidence="3 13">Monomer.</text>
</comment>
<comment type="similarity">
    <text evidence="9 13">Belongs to the QueA family.</text>
</comment>
<dbReference type="GO" id="GO:0008616">
    <property type="term" value="P:tRNA queuosine(34) biosynthetic process"/>
    <property type="evidence" value="ECO:0007669"/>
    <property type="project" value="UniProtKB-UniRule"/>
</dbReference>
<comment type="caution">
    <text evidence="14">The sequence shown here is derived from an EMBL/GenBank/DDBJ whole genome shotgun (WGS) entry which is preliminary data.</text>
</comment>
<dbReference type="Proteomes" id="UP000247978">
    <property type="component" value="Unassembled WGS sequence"/>
</dbReference>
<dbReference type="InterPro" id="IPR036100">
    <property type="entry name" value="QueA_sf"/>
</dbReference>
<dbReference type="AlphaFoldDB" id="A0A2V3VXD8"/>
<gene>
    <name evidence="13" type="primary">queA</name>
    <name evidence="14" type="ORF">DFR56_107123</name>
</gene>
<dbReference type="NCBIfam" id="NF001140">
    <property type="entry name" value="PRK00147.1"/>
    <property type="match status" value="1"/>
</dbReference>
<evidence type="ECO:0000313" key="14">
    <source>
        <dbReference type="EMBL" id="PXW86602.1"/>
    </source>
</evidence>
<dbReference type="InterPro" id="IPR042118">
    <property type="entry name" value="QueA_dom1"/>
</dbReference>
<dbReference type="SUPFAM" id="SSF111337">
    <property type="entry name" value="QueA-like"/>
    <property type="match status" value="1"/>
</dbReference>
<evidence type="ECO:0000256" key="11">
    <source>
        <dbReference type="ARBA" id="ARBA00069325"/>
    </source>
</evidence>
<evidence type="ECO:0000256" key="13">
    <source>
        <dbReference type="HAMAP-Rule" id="MF_00113"/>
    </source>
</evidence>
<comment type="function">
    <text evidence="13">Transfers and isomerizes the ribose moiety from AdoMet to the 7-aminomethyl group of 7-deazaguanine (preQ1-tRNA) to give epoxyqueuosine (oQ-tRNA).</text>
</comment>